<gene>
    <name evidence="2" type="ORF">SAMN05192553_10310</name>
</gene>
<reference evidence="3" key="1">
    <citation type="submission" date="2016-10" db="EMBL/GenBank/DDBJ databases">
        <authorList>
            <person name="Varghese N."/>
            <person name="Submissions S."/>
        </authorList>
    </citation>
    <scope>NUCLEOTIDE SEQUENCE [LARGE SCALE GENOMIC DNA]</scope>
    <source>
        <strain evidence="3">IBRC-M 10761</strain>
    </source>
</reference>
<dbReference type="OrthoDB" id="982803at2"/>
<organism evidence="2 3">
    <name type="scientific">Cyclobacterium xiamenense</name>
    <dbReference type="NCBI Taxonomy" id="1297121"/>
    <lineage>
        <taxon>Bacteria</taxon>
        <taxon>Pseudomonadati</taxon>
        <taxon>Bacteroidota</taxon>
        <taxon>Cytophagia</taxon>
        <taxon>Cytophagales</taxon>
        <taxon>Cyclobacteriaceae</taxon>
        <taxon>Cyclobacterium</taxon>
    </lineage>
</organism>
<keyword evidence="1" id="KW-1133">Transmembrane helix</keyword>
<feature type="transmembrane region" description="Helical" evidence="1">
    <location>
        <begin position="42"/>
        <end position="59"/>
    </location>
</feature>
<dbReference type="EMBL" id="FNZH01000003">
    <property type="protein sequence ID" value="SEJ28182.1"/>
    <property type="molecule type" value="Genomic_DNA"/>
</dbReference>
<proteinExistence type="predicted"/>
<dbReference type="STRING" id="1416801.SAMN05192553_10310"/>
<keyword evidence="3" id="KW-1185">Reference proteome</keyword>
<evidence type="ECO:0000313" key="2">
    <source>
        <dbReference type="EMBL" id="SEJ28182.1"/>
    </source>
</evidence>
<keyword evidence="1" id="KW-0472">Membrane</keyword>
<evidence type="ECO:0000256" key="1">
    <source>
        <dbReference type="SAM" id="Phobius"/>
    </source>
</evidence>
<protein>
    <submittedName>
        <fullName evidence="2">Uncharacterized protein</fullName>
    </submittedName>
</protein>
<sequence>METLFASLTILTFLTGLAVVLGFIRPVWVLWFLHRSNRLLVLKYYGIAFLLLLFTWLLLENVRY</sequence>
<keyword evidence="1" id="KW-0812">Transmembrane</keyword>
<name>A0A1H6XTG5_9BACT</name>
<accession>A0A1H6XTG5</accession>
<dbReference type="AlphaFoldDB" id="A0A1H6XTG5"/>
<evidence type="ECO:0000313" key="3">
    <source>
        <dbReference type="Proteomes" id="UP000199403"/>
    </source>
</evidence>
<dbReference type="RefSeq" id="WP_092172870.1">
    <property type="nucleotide sequence ID" value="NZ_FNZH01000003.1"/>
</dbReference>
<dbReference type="Proteomes" id="UP000199403">
    <property type="component" value="Unassembled WGS sequence"/>
</dbReference>